<accession>A0AAD1S7C2</accession>
<keyword evidence="3" id="KW-1185">Reference proteome</keyword>
<gene>
    <name evidence="2" type="ORF">PECUL_23A040773</name>
</gene>
<evidence type="ECO:0000313" key="3">
    <source>
        <dbReference type="Proteomes" id="UP001295444"/>
    </source>
</evidence>
<organism evidence="2 3">
    <name type="scientific">Pelobates cultripes</name>
    <name type="common">Western spadefoot toad</name>
    <dbReference type="NCBI Taxonomy" id="61616"/>
    <lineage>
        <taxon>Eukaryota</taxon>
        <taxon>Metazoa</taxon>
        <taxon>Chordata</taxon>
        <taxon>Craniata</taxon>
        <taxon>Vertebrata</taxon>
        <taxon>Euteleostomi</taxon>
        <taxon>Amphibia</taxon>
        <taxon>Batrachia</taxon>
        <taxon>Anura</taxon>
        <taxon>Pelobatoidea</taxon>
        <taxon>Pelobatidae</taxon>
        <taxon>Pelobates</taxon>
    </lineage>
</organism>
<name>A0AAD1S7C2_PELCU</name>
<evidence type="ECO:0000313" key="2">
    <source>
        <dbReference type="EMBL" id="CAH2294158.1"/>
    </source>
</evidence>
<reference evidence="2" key="1">
    <citation type="submission" date="2022-03" db="EMBL/GenBank/DDBJ databases">
        <authorList>
            <person name="Alioto T."/>
            <person name="Alioto T."/>
            <person name="Gomez Garrido J."/>
        </authorList>
    </citation>
    <scope>NUCLEOTIDE SEQUENCE</scope>
</reference>
<sequence length="118" mass="12614">MGWEEKRASGPSGLHGGHPATTEWRGSLRPLTKELIAHKIPYHWGATRSLIIPKENGDLKITNVAEIPDTLQTLGLPSQAAAVLSQPTPSTSTHRDPARVCPFVPVAHQGDPLSTLGS</sequence>
<proteinExistence type="predicted"/>
<dbReference type="EMBL" id="OW240916">
    <property type="protein sequence ID" value="CAH2294158.1"/>
    <property type="molecule type" value="Genomic_DNA"/>
</dbReference>
<protein>
    <submittedName>
        <fullName evidence="2">Uncharacterized protein</fullName>
    </submittedName>
</protein>
<evidence type="ECO:0000256" key="1">
    <source>
        <dbReference type="SAM" id="MobiDB-lite"/>
    </source>
</evidence>
<feature type="region of interest" description="Disordered" evidence="1">
    <location>
        <begin position="1"/>
        <end position="26"/>
    </location>
</feature>
<dbReference type="AlphaFoldDB" id="A0AAD1S7C2"/>
<dbReference type="Proteomes" id="UP001295444">
    <property type="component" value="Chromosome 05"/>
</dbReference>